<dbReference type="PROSITE" id="PS50956">
    <property type="entry name" value="HTH_ASNC_2"/>
    <property type="match status" value="1"/>
</dbReference>
<feature type="domain" description="HTH asnC-type" evidence="4">
    <location>
        <begin position="7"/>
        <end position="68"/>
    </location>
</feature>
<dbReference type="GO" id="GO:0006355">
    <property type="term" value="P:regulation of DNA-templated transcription"/>
    <property type="evidence" value="ECO:0007669"/>
    <property type="project" value="UniProtKB-ARBA"/>
</dbReference>
<reference evidence="5 6" key="1">
    <citation type="submission" date="2019-03" db="EMBL/GenBank/DDBJ databases">
        <authorList>
            <person name="Zhang S."/>
        </authorList>
    </citation>
    <scope>NUCLEOTIDE SEQUENCE [LARGE SCALE GENOMIC DNA]</scope>
    <source>
        <strain evidence="5 6">S4J41</strain>
    </source>
</reference>
<dbReference type="PRINTS" id="PR00033">
    <property type="entry name" value="HTHASNC"/>
</dbReference>
<evidence type="ECO:0000256" key="3">
    <source>
        <dbReference type="ARBA" id="ARBA00023163"/>
    </source>
</evidence>
<dbReference type="RefSeq" id="WP_132830874.1">
    <property type="nucleotide sequence ID" value="NZ_SMFP01000013.1"/>
</dbReference>
<protein>
    <submittedName>
        <fullName evidence="5">Lrp/AsnC family transcriptional regulator</fullName>
    </submittedName>
</protein>
<keyword evidence="1" id="KW-0805">Transcription regulation</keyword>
<dbReference type="SMART" id="SM00344">
    <property type="entry name" value="HTH_ASNC"/>
    <property type="match status" value="1"/>
</dbReference>
<dbReference type="InterPro" id="IPR011008">
    <property type="entry name" value="Dimeric_a/b-barrel"/>
</dbReference>
<dbReference type="PROSITE" id="PS00519">
    <property type="entry name" value="HTH_ASNC_1"/>
    <property type="match status" value="1"/>
</dbReference>
<dbReference type="InterPro" id="IPR019887">
    <property type="entry name" value="Tscrpt_reg_AsnC/Lrp_C"/>
</dbReference>
<keyword evidence="3" id="KW-0804">Transcription</keyword>
<dbReference type="FunFam" id="1.10.10.10:FF:000186">
    <property type="entry name" value="AsnC family transcriptional regulator"/>
    <property type="match status" value="1"/>
</dbReference>
<dbReference type="InterPro" id="IPR019888">
    <property type="entry name" value="Tscrpt_reg_AsnC-like"/>
</dbReference>
<dbReference type="InterPro" id="IPR036388">
    <property type="entry name" value="WH-like_DNA-bd_sf"/>
</dbReference>
<keyword evidence="2" id="KW-0238">DNA-binding</keyword>
<proteinExistence type="predicted"/>
<gene>
    <name evidence="5" type="ORF">E1B25_17415</name>
</gene>
<dbReference type="SUPFAM" id="SSF54909">
    <property type="entry name" value="Dimeric alpha+beta barrel"/>
    <property type="match status" value="1"/>
</dbReference>
<evidence type="ECO:0000313" key="5">
    <source>
        <dbReference type="EMBL" id="TDE35425.1"/>
    </source>
</evidence>
<evidence type="ECO:0000256" key="1">
    <source>
        <dbReference type="ARBA" id="ARBA00023015"/>
    </source>
</evidence>
<dbReference type="Pfam" id="PF01037">
    <property type="entry name" value="AsnC_trans_reg"/>
    <property type="match status" value="1"/>
</dbReference>
<dbReference type="CDD" id="cd00090">
    <property type="entry name" value="HTH_ARSR"/>
    <property type="match status" value="1"/>
</dbReference>
<dbReference type="GO" id="GO:0005829">
    <property type="term" value="C:cytosol"/>
    <property type="evidence" value="ECO:0007669"/>
    <property type="project" value="TreeGrafter"/>
</dbReference>
<dbReference type="InterPro" id="IPR011991">
    <property type="entry name" value="ArsR-like_HTH"/>
</dbReference>
<dbReference type="PANTHER" id="PTHR30154">
    <property type="entry name" value="LEUCINE-RESPONSIVE REGULATORY PROTEIN"/>
    <property type="match status" value="1"/>
</dbReference>
<dbReference type="Gene3D" id="1.10.10.10">
    <property type="entry name" value="Winged helix-like DNA-binding domain superfamily/Winged helix DNA-binding domain"/>
    <property type="match status" value="1"/>
</dbReference>
<dbReference type="GO" id="GO:0043565">
    <property type="term" value="F:sequence-specific DNA binding"/>
    <property type="evidence" value="ECO:0007669"/>
    <property type="project" value="InterPro"/>
</dbReference>
<dbReference type="SUPFAM" id="SSF46785">
    <property type="entry name" value="Winged helix' DNA-binding domain"/>
    <property type="match status" value="1"/>
</dbReference>
<dbReference type="OrthoDB" id="9803143at2"/>
<dbReference type="PANTHER" id="PTHR30154:SF34">
    <property type="entry name" value="TRANSCRIPTIONAL REGULATOR AZLB"/>
    <property type="match status" value="1"/>
</dbReference>
<name>A0A4R5ELA1_9RHOB</name>
<evidence type="ECO:0000259" key="4">
    <source>
        <dbReference type="PROSITE" id="PS50956"/>
    </source>
</evidence>
<dbReference type="Gene3D" id="3.30.70.920">
    <property type="match status" value="1"/>
</dbReference>
<keyword evidence="6" id="KW-1185">Reference proteome</keyword>
<dbReference type="InterPro" id="IPR036390">
    <property type="entry name" value="WH_DNA-bd_sf"/>
</dbReference>
<sequence>MPDSATLDQTDRRILRALAEDGRITNAQLAQAVGLSPSPCWQRVRRLEKQGVISGYRAILDQEKLGASEIVLIEIVLDRHDDETLEIFGRTMQHMPEVLEVNLTTGEYDYLIKVAVKGTRGYEEFLRKKLYKVPGIRHSRSSFVLRSLKNVQAYLPQAG</sequence>
<comment type="caution">
    <text evidence="5">The sequence shown here is derived from an EMBL/GenBank/DDBJ whole genome shotgun (WGS) entry which is preliminary data.</text>
</comment>
<dbReference type="EMBL" id="SMFP01000013">
    <property type="protein sequence ID" value="TDE35425.1"/>
    <property type="molecule type" value="Genomic_DNA"/>
</dbReference>
<accession>A0A4R5ELA1</accession>
<dbReference type="GO" id="GO:0043200">
    <property type="term" value="P:response to amino acid"/>
    <property type="evidence" value="ECO:0007669"/>
    <property type="project" value="TreeGrafter"/>
</dbReference>
<dbReference type="InterPro" id="IPR019885">
    <property type="entry name" value="Tscrpt_reg_HTH_AsnC-type_CS"/>
</dbReference>
<dbReference type="AlphaFoldDB" id="A0A4R5ELA1"/>
<dbReference type="InterPro" id="IPR000485">
    <property type="entry name" value="AsnC-type_HTH_dom"/>
</dbReference>
<organism evidence="5 6">
    <name type="scientific">Antarcticimicrobium sediminis</name>
    <dbReference type="NCBI Taxonomy" id="2546227"/>
    <lineage>
        <taxon>Bacteria</taxon>
        <taxon>Pseudomonadati</taxon>
        <taxon>Pseudomonadota</taxon>
        <taxon>Alphaproteobacteria</taxon>
        <taxon>Rhodobacterales</taxon>
        <taxon>Paracoccaceae</taxon>
        <taxon>Antarcticimicrobium</taxon>
    </lineage>
</organism>
<evidence type="ECO:0000313" key="6">
    <source>
        <dbReference type="Proteomes" id="UP000294662"/>
    </source>
</evidence>
<evidence type="ECO:0000256" key="2">
    <source>
        <dbReference type="ARBA" id="ARBA00023125"/>
    </source>
</evidence>
<dbReference type="Proteomes" id="UP000294662">
    <property type="component" value="Unassembled WGS sequence"/>
</dbReference>
<dbReference type="Pfam" id="PF13412">
    <property type="entry name" value="HTH_24"/>
    <property type="match status" value="1"/>
</dbReference>